<dbReference type="InterPro" id="IPR006091">
    <property type="entry name" value="Acyl-CoA_Oxase/DH_mid-dom"/>
</dbReference>
<dbReference type="AlphaFoldDB" id="A0A679JMR5"/>
<dbReference type="PIRSF" id="PIRSF016578">
    <property type="entry name" value="HsaA"/>
    <property type="match status" value="1"/>
</dbReference>
<evidence type="ECO:0000256" key="3">
    <source>
        <dbReference type="ARBA" id="ARBA00049661"/>
    </source>
</evidence>
<dbReference type="InterPro" id="IPR037069">
    <property type="entry name" value="AcylCoA_DH/ox_N_sf"/>
</dbReference>
<dbReference type="Gene3D" id="2.40.110.10">
    <property type="entry name" value="Butyryl-CoA Dehydrogenase, subunit A, domain 2"/>
    <property type="match status" value="1"/>
</dbReference>
<dbReference type="PANTHER" id="PTHR48083">
    <property type="entry name" value="MEDIUM-CHAIN SPECIFIC ACYL-COA DEHYDROGENASE, MITOCHONDRIAL-RELATED"/>
    <property type="match status" value="1"/>
</dbReference>
<organism evidence="7">
    <name type="scientific">Variovorax paradoxus</name>
    <dbReference type="NCBI Taxonomy" id="34073"/>
    <lineage>
        <taxon>Bacteria</taxon>
        <taxon>Pseudomonadati</taxon>
        <taxon>Pseudomonadota</taxon>
        <taxon>Betaproteobacteria</taxon>
        <taxon>Burkholderiales</taxon>
        <taxon>Comamonadaceae</taxon>
        <taxon>Variovorax</taxon>
    </lineage>
</organism>
<dbReference type="NCBIfam" id="TIGR04022">
    <property type="entry name" value="sulfur_SfnB"/>
    <property type="match status" value="1"/>
</dbReference>
<feature type="domain" description="Acyl-CoA oxidase/dehydrogenase middle" evidence="4">
    <location>
        <begin position="125"/>
        <end position="209"/>
    </location>
</feature>
<dbReference type="InterPro" id="IPR046373">
    <property type="entry name" value="Acyl-CoA_Oxase/DH_mid-dom_sf"/>
</dbReference>
<protein>
    <submittedName>
        <fullName evidence="7">Dibenzothiophene desulfurization enzyme C</fullName>
    </submittedName>
</protein>
<dbReference type="Pfam" id="PF02771">
    <property type="entry name" value="Acyl-CoA_dh_N"/>
    <property type="match status" value="1"/>
</dbReference>
<dbReference type="GO" id="GO:0050660">
    <property type="term" value="F:flavin adenine dinucleotide binding"/>
    <property type="evidence" value="ECO:0007669"/>
    <property type="project" value="InterPro"/>
</dbReference>
<dbReference type="InterPro" id="IPR009100">
    <property type="entry name" value="AcylCoA_DH/oxidase_NM_dom_sf"/>
</dbReference>
<feature type="domain" description="Acyl-CoA dehydrogenase C-terminal" evidence="6">
    <location>
        <begin position="235"/>
        <end position="368"/>
    </location>
</feature>
<keyword evidence="2" id="KW-0560">Oxidoreductase</keyword>
<dbReference type="RefSeq" id="WP_339094863.1">
    <property type="nucleotide sequence ID" value="NZ_LR743508.1"/>
</dbReference>
<dbReference type="Pfam" id="PF08028">
    <property type="entry name" value="Acyl-CoA_dh_2"/>
    <property type="match status" value="1"/>
</dbReference>
<dbReference type="InterPro" id="IPR036250">
    <property type="entry name" value="AcylCo_DH-like_C"/>
</dbReference>
<dbReference type="GO" id="GO:0033539">
    <property type="term" value="P:fatty acid beta-oxidation using acyl-CoA dehydrogenase"/>
    <property type="evidence" value="ECO:0007669"/>
    <property type="project" value="TreeGrafter"/>
</dbReference>
<dbReference type="Gene3D" id="1.10.540.10">
    <property type="entry name" value="Acyl-CoA dehydrogenase/oxidase, N-terminal domain"/>
    <property type="match status" value="1"/>
</dbReference>
<keyword evidence="1" id="KW-0285">Flavoprotein</keyword>
<dbReference type="SUPFAM" id="SSF47203">
    <property type="entry name" value="Acyl-CoA dehydrogenase C-terminal domain-like"/>
    <property type="match status" value="1"/>
</dbReference>
<dbReference type="EMBL" id="LR743508">
    <property type="protein sequence ID" value="CAA2110391.1"/>
    <property type="molecule type" value="Genomic_DNA"/>
</dbReference>
<sequence>MTAHLITTDAEALEVARALAAEFAPGASARDRERRLPHAEVERFSASGLWGLAVPRAFGGAAVSHATLAEVIALISEADPALGQIPQNHHCLVDAVRLIGSPAQQDFFFREALEGKRFGNAVSESGTPNAKVVTARLSRTPEGLRLNGRKFYCTGALFAHWVPVAARDDEDRQVLVYVRRDAPGLQVIDDWSGFGQRTTASGTVTAENVAVEPLQVLPRARLFDPPTIHGPFAQILHAAIDLGIGRAAMADLRTWVRDRARPWPDSGVARAADDPLTLAKLGDLVIRQHAAEALLERSGRCLDKARDDGSPGRVTEASMAVAEAKVVTTEFALLAATTLIELGGTQATLAEHNLDRHWRNARTHTVHDPVRWKPHAIGNHWLNGAAPQRHASL</sequence>
<accession>A0A679JMR5</accession>
<name>A0A679JMR5_VARPD</name>
<dbReference type="PANTHER" id="PTHR48083:SF19">
    <property type="entry name" value="FLAVIN-DEPENDENT MONOOXYGENASE, OXYGENASE SUBUNIT HSAA"/>
    <property type="match status" value="1"/>
</dbReference>
<reference evidence="7" key="1">
    <citation type="submission" date="2019-12" db="EMBL/GenBank/DDBJ databases">
        <authorList>
            <person name="Cremers G."/>
        </authorList>
    </citation>
    <scope>NUCLEOTIDE SEQUENCE</scope>
    <source>
        <strain evidence="7">Vvax</strain>
    </source>
</reference>
<gene>
    <name evidence="7" type="primary">soxC_3</name>
    <name evidence="7" type="ORF">VVAX_06635</name>
</gene>
<comment type="similarity">
    <text evidence="3">Belongs to the HpaH/HsaA monooxygenase family.</text>
</comment>
<evidence type="ECO:0000313" key="7">
    <source>
        <dbReference type="EMBL" id="CAA2110391.1"/>
    </source>
</evidence>
<dbReference type="InterPro" id="IPR013107">
    <property type="entry name" value="Acyl-CoA_DH_C"/>
</dbReference>
<evidence type="ECO:0000256" key="1">
    <source>
        <dbReference type="ARBA" id="ARBA00022630"/>
    </source>
</evidence>
<evidence type="ECO:0000259" key="6">
    <source>
        <dbReference type="Pfam" id="PF08028"/>
    </source>
</evidence>
<dbReference type="InterPro" id="IPR050741">
    <property type="entry name" value="Acyl-CoA_dehydrogenase"/>
</dbReference>
<dbReference type="GO" id="GO:0005737">
    <property type="term" value="C:cytoplasm"/>
    <property type="evidence" value="ECO:0007669"/>
    <property type="project" value="TreeGrafter"/>
</dbReference>
<dbReference type="InterPro" id="IPR023922">
    <property type="entry name" value="S04_starv_induced_SfnB"/>
</dbReference>
<dbReference type="GO" id="GO:0016712">
    <property type="term" value="F:oxidoreductase activity, acting on paired donors, with incorporation or reduction of molecular oxygen, reduced flavin or flavoprotein as one donor, and incorporation of one atom of oxygen"/>
    <property type="evidence" value="ECO:0007669"/>
    <property type="project" value="TreeGrafter"/>
</dbReference>
<evidence type="ECO:0000259" key="4">
    <source>
        <dbReference type="Pfam" id="PF02770"/>
    </source>
</evidence>
<dbReference type="Gene3D" id="1.20.140.10">
    <property type="entry name" value="Butyryl-CoA Dehydrogenase, subunit A, domain 3"/>
    <property type="match status" value="1"/>
</dbReference>
<dbReference type="Pfam" id="PF02770">
    <property type="entry name" value="Acyl-CoA_dh_M"/>
    <property type="match status" value="1"/>
</dbReference>
<dbReference type="InterPro" id="IPR013786">
    <property type="entry name" value="AcylCoA_DH/ox_N"/>
</dbReference>
<dbReference type="SUPFAM" id="SSF56645">
    <property type="entry name" value="Acyl-CoA dehydrogenase NM domain-like"/>
    <property type="match status" value="1"/>
</dbReference>
<dbReference type="GO" id="GO:0003995">
    <property type="term" value="F:acyl-CoA dehydrogenase activity"/>
    <property type="evidence" value="ECO:0007669"/>
    <property type="project" value="TreeGrafter"/>
</dbReference>
<evidence type="ECO:0000256" key="2">
    <source>
        <dbReference type="ARBA" id="ARBA00023002"/>
    </source>
</evidence>
<feature type="domain" description="Acyl-CoA dehydrogenase/oxidase N-terminal" evidence="5">
    <location>
        <begin position="14"/>
        <end position="115"/>
    </location>
</feature>
<proteinExistence type="inferred from homology"/>
<evidence type="ECO:0000259" key="5">
    <source>
        <dbReference type="Pfam" id="PF02771"/>
    </source>
</evidence>